<dbReference type="GO" id="GO:0006915">
    <property type="term" value="P:apoptotic process"/>
    <property type="evidence" value="ECO:0007669"/>
    <property type="project" value="InterPro"/>
</dbReference>
<dbReference type="AlphaFoldDB" id="A0A915CWM8"/>
<reference evidence="3" key="1">
    <citation type="submission" date="2022-11" db="UniProtKB">
        <authorList>
            <consortium name="WormBaseParasite"/>
        </authorList>
    </citation>
    <scope>IDENTIFICATION</scope>
</reference>
<protein>
    <submittedName>
        <fullName evidence="3">GRAM domain-containing protein</fullName>
    </submittedName>
</protein>
<accession>A0A915CWM8</accession>
<evidence type="ECO:0000313" key="2">
    <source>
        <dbReference type="Proteomes" id="UP000887574"/>
    </source>
</evidence>
<feature type="region of interest" description="Disordered" evidence="1">
    <location>
        <begin position="1"/>
        <end position="77"/>
    </location>
</feature>
<proteinExistence type="predicted"/>
<evidence type="ECO:0000313" key="3">
    <source>
        <dbReference type="WBParaSite" id="jg13381"/>
    </source>
</evidence>
<evidence type="ECO:0000256" key="1">
    <source>
        <dbReference type="SAM" id="MobiDB-lite"/>
    </source>
</evidence>
<dbReference type="Proteomes" id="UP000887574">
    <property type="component" value="Unplaced"/>
</dbReference>
<name>A0A915CWM8_9BILA</name>
<keyword evidence="2" id="KW-1185">Reference proteome</keyword>
<dbReference type="PANTHER" id="PTHR37402">
    <property type="entry name" value="GRAM DOMAIN-CONTAINING PROTEIN 4"/>
    <property type="match status" value="1"/>
</dbReference>
<dbReference type="PANTHER" id="PTHR37402:SF1">
    <property type="entry name" value="GRAM DOMAIN-CONTAINING PROTEIN 4"/>
    <property type="match status" value="1"/>
</dbReference>
<organism evidence="2 3">
    <name type="scientific">Ditylenchus dipsaci</name>
    <dbReference type="NCBI Taxonomy" id="166011"/>
    <lineage>
        <taxon>Eukaryota</taxon>
        <taxon>Metazoa</taxon>
        <taxon>Ecdysozoa</taxon>
        <taxon>Nematoda</taxon>
        <taxon>Chromadorea</taxon>
        <taxon>Rhabditida</taxon>
        <taxon>Tylenchina</taxon>
        <taxon>Tylenchomorpha</taxon>
        <taxon>Sphaerularioidea</taxon>
        <taxon>Anguinidae</taxon>
        <taxon>Anguininae</taxon>
        <taxon>Ditylenchus</taxon>
    </lineage>
</organism>
<dbReference type="WBParaSite" id="jg13381">
    <property type="protein sequence ID" value="jg13381"/>
    <property type="gene ID" value="jg13381"/>
</dbReference>
<dbReference type="GO" id="GO:0034164">
    <property type="term" value="P:negative regulation of toll-like receptor 9 signaling pathway"/>
    <property type="evidence" value="ECO:0007669"/>
    <property type="project" value="TreeGrafter"/>
</dbReference>
<sequence length="206" mass="22560">MSLSMASAIPCSPLPSRPSTPLLGGTRVAARPPSPAEVISALKNASSKAHEGVEQVEPDETTDGTGTNSETDIGLDDDGEDVIKITRSCVLVDKAKPFPRNMSTGTLILSDRLMTFRFRQPKNYGPKNSHDALEIPFDEILELKKIRSLKTFLSLTGKGIELKLAYRKKTIQLVGISKRDEFYESLIETARIADVELATTNIDHSF</sequence>
<dbReference type="InterPro" id="IPR037847">
    <property type="entry name" value="GRAMDC4"/>
</dbReference>